<protein>
    <submittedName>
        <fullName evidence="2">Uncharacterized protein</fullName>
    </submittedName>
</protein>
<comment type="caution">
    <text evidence="2">The sequence shown here is derived from an EMBL/GenBank/DDBJ whole genome shotgun (WGS) entry which is preliminary data.</text>
</comment>
<evidence type="ECO:0000313" key="3">
    <source>
        <dbReference type="Proteomes" id="UP001152519"/>
    </source>
</evidence>
<feature type="region of interest" description="Disordered" evidence="1">
    <location>
        <begin position="122"/>
        <end position="149"/>
    </location>
</feature>
<feature type="compositionally biased region" description="Gly residues" evidence="1">
    <location>
        <begin position="9"/>
        <end position="19"/>
    </location>
</feature>
<dbReference type="AlphaFoldDB" id="A0A9W4GT29"/>
<gene>
    <name evidence="2" type="ORF">SCOCK_390069</name>
</gene>
<evidence type="ECO:0000256" key="1">
    <source>
        <dbReference type="SAM" id="MobiDB-lite"/>
    </source>
</evidence>
<accession>A0A9W4GT29</accession>
<dbReference type="EMBL" id="CAJSLV010000069">
    <property type="protein sequence ID" value="CAG6396068.1"/>
    <property type="molecule type" value="Genomic_DNA"/>
</dbReference>
<sequence length="149" mass="16385">MPLPHPLLEGGGAVRGGGAAARDPDPVRRGRHPGQARVRVPLRRGEGRGGRGLTGPPPQQYEKGRPRRGAPLPASCRRVRGAVRRPLANALATRHAGVEVRLCRNCCVMGNEVSFVTHEEARDARSHAREVGRRRDSRRPDGRRLRQQQ</sequence>
<feature type="region of interest" description="Disordered" evidence="1">
    <location>
        <begin position="1"/>
        <end position="73"/>
    </location>
</feature>
<name>A0A9W4GT29_9ACTN</name>
<dbReference type="Proteomes" id="UP001152519">
    <property type="component" value="Unassembled WGS sequence"/>
</dbReference>
<proteinExistence type="predicted"/>
<evidence type="ECO:0000313" key="2">
    <source>
        <dbReference type="EMBL" id="CAG6396068.1"/>
    </source>
</evidence>
<organism evidence="2 3">
    <name type="scientific">Actinacidiphila cocklensis</name>
    <dbReference type="NCBI Taxonomy" id="887465"/>
    <lineage>
        <taxon>Bacteria</taxon>
        <taxon>Bacillati</taxon>
        <taxon>Actinomycetota</taxon>
        <taxon>Actinomycetes</taxon>
        <taxon>Kitasatosporales</taxon>
        <taxon>Streptomycetaceae</taxon>
        <taxon>Actinacidiphila</taxon>
    </lineage>
</organism>
<keyword evidence="3" id="KW-1185">Reference proteome</keyword>
<reference evidence="2" key="1">
    <citation type="submission" date="2021-05" db="EMBL/GenBank/DDBJ databases">
        <authorList>
            <person name="Arsene-Ploetze F."/>
        </authorList>
    </citation>
    <scope>NUCLEOTIDE SEQUENCE</scope>
    <source>
        <strain evidence="2">DSM 42138</strain>
    </source>
</reference>